<dbReference type="PROSITE" id="PS51186">
    <property type="entry name" value="GNAT"/>
    <property type="match status" value="1"/>
</dbReference>
<accession>A0A7K3LPP9</accession>
<dbReference type="SUPFAM" id="SSF55729">
    <property type="entry name" value="Acyl-CoA N-acyltransferases (Nat)"/>
    <property type="match status" value="1"/>
</dbReference>
<organism evidence="2 3">
    <name type="scientific">Gordonia desulfuricans</name>
    <dbReference type="NCBI Taxonomy" id="89051"/>
    <lineage>
        <taxon>Bacteria</taxon>
        <taxon>Bacillati</taxon>
        <taxon>Actinomycetota</taxon>
        <taxon>Actinomycetes</taxon>
        <taxon>Mycobacteriales</taxon>
        <taxon>Gordoniaceae</taxon>
        <taxon>Gordonia</taxon>
    </lineage>
</organism>
<dbReference type="CDD" id="cd04301">
    <property type="entry name" value="NAT_SF"/>
    <property type="match status" value="1"/>
</dbReference>
<evidence type="ECO:0000259" key="1">
    <source>
        <dbReference type="PROSITE" id="PS51186"/>
    </source>
</evidence>
<proteinExistence type="predicted"/>
<evidence type="ECO:0000313" key="2">
    <source>
        <dbReference type="EMBL" id="NDK90188.1"/>
    </source>
</evidence>
<keyword evidence="2" id="KW-0808">Transferase</keyword>
<dbReference type="Pfam" id="PF13527">
    <property type="entry name" value="Acetyltransf_9"/>
    <property type="match status" value="1"/>
</dbReference>
<dbReference type="InterPro" id="IPR000182">
    <property type="entry name" value="GNAT_dom"/>
</dbReference>
<dbReference type="GO" id="GO:0016747">
    <property type="term" value="F:acyltransferase activity, transferring groups other than amino-acyl groups"/>
    <property type="evidence" value="ECO:0007669"/>
    <property type="project" value="InterPro"/>
</dbReference>
<dbReference type="Proteomes" id="UP000466307">
    <property type="component" value="Unassembled WGS sequence"/>
</dbReference>
<gene>
    <name evidence="2" type="ORF">GYA93_11430</name>
</gene>
<dbReference type="InterPro" id="IPR016181">
    <property type="entry name" value="Acyl_CoA_acyltransferase"/>
</dbReference>
<dbReference type="EMBL" id="JAADZU010000032">
    <property type="protein sequence ID" value="NDK90188.1"/>
    <property type="molecule type" value="Genomic_DNA"/>
</dbReference>
<protein>
    <submittedName>
        <fullName evidence="2">N-acetyltransferase</fullName>
    </submittedName>
</protein>
<sequence length="170" mass="17611">MDIHPVTVDDLPAVLDVVGRAFADPAHGGEPVEVGLTERLFADAGYLPALALAAWVDRSMVGMVIGTRGHVGDLPAVGVGPLAVSPDRQGHGIGTALMHAELDAAGAAGERVVALLGEPDFYGRFGFGPAAALGIDSPDPAWGRHFQALLLDRSPAPRGVFRYAAPFDDL</sequence>
<comment type="caution">
    <text evidence="2">The sequence shown here is derived from an EMBL/GenBank/DDBJ whole genome shotgun (WGS) entry which is preliminary data.</text>
</comment>
<feature type="domain" description="N-acetyltransferase" evidence="1">
    <location>
        <begin position="1"/>
        <end position="156"/>
    </location>
</feature>
<reference evidence="2 3" key="1">
    <citation type="submission" date="2020-01" db="EMBL/GenBank/DDBJ databases">
        <title>Investigation of new actinobacteria for the biodesulphurisation of diesel fuel.</title>
        <authorList>
            <person name="Athi Narayanan S.M."/>
        </authorList>
    </citation>
    <scope>NUCLEOTIDE SEQUENCE [LARGE SCALE GENOMIC DNA]</scope>
    <source>
        <strain evidence="2 3">213E</strain>
    </source>
</reference>
<keyword evidence="3" id="KW-1185">Reference proteome</keyword>
<dbReference type="AlphaFoldDB" id="A0A7K3LPP9"/>
<dbReference type="RefSeq" id="WP_059036546.1">
    <property type="nucleotide sequence ID" value="NZ_JAADZU010000032.1"/>
</dbReference>
<evidence type="ECO:0000313" key="3">
    <source>
        <dbReference type="Proteomes" id="UP000466307"/>
    </source>
</evidence>
<name>A0A7K3LPP9_9ACTN</name>
<dbReference type="Gene3D" id="3.40.630.30">
    <property type="match status" value="1"/>
</dbReference>